<evidence type="ECO:0000313" key="2">
    <source>
        <dbReference type="EMBL" id="MXR69907.1"/>
    </source>
</evidence>
<sequence>MTDDKLIRLLKVCIVIGLSLILLGIYLHNFSDTMEDMGVTGIIISAVCVALGMVLSLPTKMYLTFILVKREAGKSDD</sequence>
<comment type="caution">
    <text evidence="2">The sequence shown here is derived from an EMBL/GenBank/DDBJ whole genome shotgun (WGS) entry which is preliminary data.</text>
</comment>
<accession>A0A6L7I030</accession>
<protein>
    <submittedName>
        <fullName evidence="2">Uncharacterized protein</fullName>
    </submittedName>
</protein>
<keyword evidence="1" id="KW-0812">Transmembrane</keyword>
<keyword evidence="1" id="KW-0472">Membrane</keyword>
<feature type="transmembrane region" description="Helical" evidence="1">
    <location>
        <begin position="37"/>
        <end position="57"/>
    </location>
</feature>
<proteinExistence type="predicted"/>
<organism evidence="2 3">
    <name type="scientific">Shewanella insulae</name>
    <dbReference type="NCBI Taxonomy" id="2681496"/>
    <lineage>
        <taxon>Bacteria</taxon>
        <taxon>Pseudomonadati</taxon>
        <taxon>Pseudomonadota</taxon>
        <taxon>Gammaproteobacteria</taxon>
        <taxon>Alteromonadales</taxon>
        <taxon>Shewanellaceae</taxon>
        <taxon>Shewanella</taxon>
    </lineage>
</organism>
<reference evidence="2 3" key="1">
    <citation type="submission" date="2019-12" db="EMBL/GenBank/DDBJ databases">
        <title>Shewanella insulae sp. nov., isolated from a tidal flat.</title>
        <authorList>
            <person name="Yoon J.-H."/>
        </authorList>
    </citation>
    <scope>NUCLEOTIDE SEQUENCE [LARGE SCALE GENOMIC DNA]</scope>
    <source>
        <strain evidence="2 3">JBTF-M18</strain>
    </source>
</reference>
<evidence type="ECO:0000313" key="3">
    <source>
        <dbReference type="Proteomes" id="UP000474778"/>
    </source>
</evidence>
<gene>
    <name evidence="2" type="ORF">GNT65_14690</name>
</gene>
<dbReference type="AlphaFoldDB" id="A0A6L7I030"/>
<dbReference type="EMBL" id="WRPA01000013">
    <property type="protein sequence ID" value="MXR69907.1"/>
    <property type="molecule type" value="Genomic_DNA"/>
</dbReference>
<dbReference type="RefSeq" id="WP_160797475.1">
    <property type="nucleotide sequence ID" value="NZ_CANMWR010000009.1"/>
</dbReference>
<name>A0A6L7I030_9GAMM</name>
<evidence type="ECO:0000256" key="1">
    <source>
        <dbReference type="SAM" id="Phobius"/>
    </source>
</evidence>
<keyword evidence="1" id="KW-1133">Transmembrane helix</keyword>
<feature type="transmembrane region" description="Helical" evidence="1">
    <location>
        <begin position="12"/>
        <end position="31"/>
    </location>
</feature>
<dbReference type="Proteomes" id="UP000474778">
    <property type="component" value="Unassembled WGS sequence"/>
</dbReference>
<keyword evidence="3" id="KW-1185">Reference proteome</keyword>